<dbReference type="GO" id="GO:0006915">
    <property type="term" value="P:apoptotic process"/>
    <property type="evidence" value="ECO:0007669"/>
    <property type="project" value="UniProtKB-KW"/>
</dbReference>
<evidence type="ECO:0000256" key="3">
    <source>
        <dbReference type="ARBA" id="ARBA00022807"/>
    </source>
</evidence>
<dbReference type="Gene3D" id="3.40.50.1460">
    <property type="match status" value="1"/>
</dbReference>
<protein>
    <recommendedName>
        <fullName evidence="4">Peptidase C14 caspase domain-containing protein</fullName>
    </recommendedName>
</protein>
<dbReference type="OrthoDB" id="3223806at2759"/>
<proteinExistence type="inferred from homology"/>
<evidence type="ECO:0000313" key="5">
    <source>
        <dbReference type="EMBL" id="KJA23751.1"/>
    </source>
</evidence>
<keyword evidence="2" id="KW-0053">Apoptosis</keyword>
<dbReference type="SUPFAM" id="SSF52129">
    <property type="entry name" value="Caspase-like"/>
    <property type="match status" value="1"/>
</dbReference>
<dbReference type="InterPro" id="IPR011600">
    <property type="entry name" value="Pept_C14_caspase"/>
</dbReference>
<dbReference type="PANTHER" id="PTHR48104">
    <property type="entry name" value="METACASPASE-4"/>
    <property type="match status" value="1"/>
</dbReference>
<dbReference type="GO" id="GO:0004197">
    <property type="term" value="F:cysteine-type endopeptidase activity"/>
    <property type="evidence" value="ECO:0007669"/>
    <property type="project" value="InterPro"/>
</dbReference>
<dbReference type="Proteomes" id="UP000054270">
    <property type="component" value="Unassembled WGS sequence"/>
</dbReference>
<dbReference type="PANTHER" id="PTHR48104:SF30">
    <property type="entry name" value="METACASPASE-1"/>
    <property type="match status" value="1"/>
</dbReference>
<keyword evidence="3" id="KW-0788">Thiol protease</keyword>
<name>A0A0D2P548_HYPSF</name>
<dbReference type="OMA" id="FRLEETW"/>
<dbReference type="InterPro" id="IPR050452">
    <property type="entry name" value="Metacaspase"/>
</dbReference>
<sequence length="699" mass="76378">MDTSQKKSTEYGVSDLMPGQVNHVTNNFKQNSSRRIFGLLVGIDDYQSSHIPPLSGAVADTEAFLAFFRDTLDVPTKNLQVLHNASATRRAIIDALNRLKDDERIHPNDAIFIFFAGHGSELPPPPGWEAGGPGSMIQVIIPHDYCETPGREVQAIPDRTIGALLEGIAETKGNNITVVLDCCHSASGTRGQVIGSPSGSGIRSGAVNPSIHNAQLDRQIWDARSSSPPLHSGLHSHVLLAACSAGELARERNARGIFTKALLEVFESDGTPFNKLKYSDIMLNMSDLPGQHPQCEGVHQNRYLFSSEDLPQGPMLFTPLYQRQPASTGSDKFGFSLSAGSAHGLAVGDELTVYPDRDALSEQPLGTLVIDTIDNFTATMKLPPDATELRNFTSDAIAVKSKSGRREFFKLAVPPYSDAPVLHSLLQSSDGQFENITTTSDQGHLTLTRDNTTGDMSLRITDSRVTKYGVTPHFKNTTTLQLDELPTILKGAQDYYWELERTNTAHPLRDEVDVQFYKLQNVTSQFADVYHELSPLEPNLCEAGEINLTTGCGVHSTYGIKITNNSTFDVYPKVCYLNPDDLTIATAYEPPLGLHGPAVPLHANGGTLTIGYGSGGRRPFVPPTLQSGQDLHVGFLKIFLFTQSLDAAPRQQRSPIVRHMVAQRLRPTWDSVVIPVVQHCDMRVQHAWTQGVGFPLAGR</sequence>
<keyword evidence="3" id="KW-0378">Hydrolase</keyword>
<evidence type="ECO:0000256" key="1">
    <source>
        <dbReference type="ARBA" id="ARBA00009005"/>
    </source>
</evidence>
<evidence type="ECO:0000256" key="2">
    <source>
        <dbReference type="ARBA" id="ARBA00022703"/>
    </source>
</evidence>
<keyword evidence="3" id="KW-0645">Protease</keyword>
<dbReference type="Pfam" id="PF00656">
    <property type="entry name" value="Peptidase_C14"/>
    <property type="match status" value="1"/>
</dbReference>
<reference evidence="6" key="1">
    <citation type="submission" date="2014-04" db="EMBL/GenBank/DDBJ databases">
        <title>Evolutionary Origins and Diversification of the Mycorrhizal Mutualists.</title>
        <authorList>
            <consortium name="DOE Joint Genome Institute"/>
            <consortium name="Mycorrhizal Genomics Consortium"/>
            <person name="Kohler A."/>
            <person name="Kuo A."/>
            <person name="Nagy L.G."/>
            <person name="Floudas D."/>
            <person name="Copeland A."/>
            <person name="Barry K.W."/>
            <person name="Cichocki N."/>
            <person name="Veneault-Fourrey C."/>
            <person name="LaButti K."/>
            <person name="Lindquist E.A."/>
            <person name="Lipzen A."/>
            <person name="Lundell T."/>
            <person name="Morin E."/>
            <person name="Murat C."/>
            <person name="Riley R."/>
            <person name="Ohm R."/>
            <person name="Sun H."/>
            <person name="Tunlid A."/>
            <person name="Henrissat B."/>
            <person name="Grigoriev I.V."/>
            <person name="Hibbett D.S."/>
            <person name="Martin F."/>
        </authorList>
    </citation>
    <scope>NUCLEOTIDE SEQUENCE [LARGE SCALE GENOMIC DNA]</scope>
    <source>
        <strain evidence="6">FD-334 SS-4</strain>
    </source>
</reference>
<keyword evidence="6" id="KW-1185">Reference proteome</keyword>
<dbReference type="GO" id="GO:0005737">
    <property type="term" value="C:cytoplasm"/>
    <property type="evidence" value="ECO:0007669"/>
    <property type="project" value="TreeGrafter"/>
</dbReference>
<dbReference type="AlphaFoldDB" id="A0A0D2P548"/>
<gene>
    <name evidence="5" type="ORF">HYPSUDRAFT_163066</name>
</gene>
<comment type="similarity">
    <text evidence="1">Belongs to the peptidase C14B family.</text>
</comment>
<evidence type="ECO:0000313" key="6">
    <source>
        <dbReference type="Proteomes" id="UP000054270"/>
    </source>
</evidence>
<organism evidence="5 6">
    <name type="scientific">Hypholoma sublateritium (strain FD-334 SS-4)</name>
    <dbReference type="NCBI Taxonomy" id="945553"/>
    <lineage>
        <taxon>Eukaryota</taxon>
        <taxon>Fungi</taxon>
        <taxon>Dikarya</taxon>
        <taxon>Basidiomycota</taxon>
        <taxon>Agaricomycotina</taxon>
        <taxon>Agaricomycetes</taxon>
        <taxon>Agaricomycetidae</taxon>
        <taxon>Agaricales</taxon>
        <taxon>Agaricineae</taxon>
        <taxon>Strophariaceae</taxon>
        <taxon>Hypholoma</taxon>
    </lineage>
</organism>
<dbReference type="InterPro" id="IPR029030">
    <property type="entry name" value="Caspase-like_dom_sf"/>
</dbReference>
<accession>A0A0D2P548</accession>
<evidence type="ECO:0000259" key="4">
    <source>
        <dbReference type="Pfam" id="PF00656"/>
    </source>
</evidence>
<feature type="domain" description="Peptidase C14 caspase" evidence="4">
    <location>
        <begin position="39"/>
        <end position="286"/>
    </location>
</feature>
<dbReference type="EMBL" id="KN817541">
    <property type="protein sequence ID" value="KJA23751.1"/>
    <property type="molecule type" value="Genomic_DNA"/>
</dbReference>
<dbReference type="GO" id="GO:0006508">
    <property type="term" value="P:proteolysis"/>
    <property type="evidence" value="ECO:0007669"/>
    <property type="project" value="InterPro"/>
</dbReference>